<dbReference type="Proteomes" id="UP000268696">
    <property type="component" value="Chromosome"/>
</dbReference>
<evidence type="ECO:0000259" key="2">
    <source>
        <dbReference type="Pfam" id="PF21934"/>
    </source>
</evidence>
<dbReference type="RefSeq" id="WP_124379067.1">
    <property type="nucleotide sequence ID" value="NZ_CP027754.1"/>
</dbReference>
<dbReference type="EMBL" id="CP027754">
    <property type="protein sequence ID" value="AZE56871.1"/>
    <property type="molecule type" value="Genomic_DNA"/>
</dbReference>
<evidence type="ECO:0000259" key="1">
    <source>
        <dbReference type="Pfam" id="PF16697"/>
    </source>
</evidence>
<organism evidence="3 4">
    <name type="scientific">Pseudomonas synxantha</name>
    <dbReference type="NCBI Taxonomy" id="47883"/>
    <lineage>
        <taxon>Bacteria</taxon>
        <taxon>Pseudomonadati</taxon>
        <taxon>Pseudomonadota</taxon>
        <taxon>Gammaproteobacteria</taxon>
        <taxon>Pseudomonadales</taxon>
        <taxon>Pseudomonadaceae</taxon>
        <taxon>Pseudomonas</taxon>
    </lineage>
</organism>
<evidence type="ECO:0000313" key="3">
    <source>
        <dbReference type="EMBL" id="AZE56871.1"/>
    </source>
</evidence>
<reference evidence="3 4" key="1">
    <citation type="submission" date="2018-03" db="EMBL/GenBank/DDBJ databases">
        <title>Diversity of phytobeneficial traits revealed by whole-genome analysis of worldwide-isolated phenazine-producing Pseudomonas spp.</title>
        <authorList>
            <person name="Biessy A."/>
            <person name="Novinscak A."/>
            <person name="Blom J."/>
            <person name="Leger G."/>
            <person name="Thomashow L.S."/>
            <person name="Cazorla F.M."/>
            <person name="Josic D."/>
            <person name="Filion M."/>
        </authorList>
    </citation>
    <scope>NUCLEOTIDE SEQUENCE [LARGE SCALE GENOMIC DNA]</scope>
    <source>
        <strain evidence="3 4">30B</strain>
    </source>
</reference>
<feature type="domain" description="YscD cytoplasmic" evidence="1">
    <location>
        <begin position="5"/>
        <end position="92"/>
    </location>
</feature>
<dbReference type="Pfam" id="PF21934">
    <property type="entry name" value="Yop-YscD_ppl_3rd"/>
    <property type="match status" value="1"/>
</dbReference>
<dbReference type="Pfam" id="PF16697">
    <property type="entry name" value="Yop-YscD_cpl"/>
    <property type="match status" value="1"/>
</dbReference>
<accession>A0A3G7UCD5</accession>
<dbReference type="CDD" id="cd00060">
    <property type="entry name" value="FHA"/>
    <property type="match status" value="1"/>
</dbReference>
<dbReference type="InterPro" id="IPR008984">
    <property type="entry name" value="SMAD_FHA_dom_sf"/>
</dbReference>
<gene>
    <name evidence="3" type="ORF">C4K03_4733</name>
</gene>
<proteinExistence type="predicted"/>
<protein>
    <submittedName>
        <fullName evidence="3">Type III secretion protein HrpQ</fullName>
    </submittedName>
</protein>
<evidence type="ECO:0000313" key="4">
    <source>
        <dbReference type="Proteomes" id="UP000268696"/>
    </source>
</evidence>
<dbReference type="Gene3D" id="2.60.200.20">
    <property type="match status" value="1"/>
</dbReference>
<feature type="domain" description="YscD-like Bon-like" evidence="2">
    <location>
        <begin position="163"/>
        <end position="222"/>
    </location>
</feature>
<sequence>MYELRVLSGLHQQSVLPLIGSQWEVGARESADLALYDPGVEPHHGRLHLDEGGWRIEAPAGRFYDADGQELSNMVPPEQAFRAAGIWLCIAHCESPWLPEPEFISPPPALGAPPASRTVKWQWAWALLPMLITMITMIIVLRPAPAPPAMIKPTKPVLTTPQQVQDTLQFMIEERELRHVTFDVIDGGLVLRADISQKAVLERVIRGFRKDYSSEVSLQLAVHEPVRTLPFRIVQVVAGRNAHITTDEGKQFFVGDEHMGFRLIAIEPTKLRFSGAEPLEVDW</sequence>
<dbReference type="AlphaFoldDB" id="A0A3G7UCD5"/>
<dbReference type="SUPFAM" id="SSF49879">
    <property type="entry name" value="SMAD/FHA domain"/>
    <property type="match status" value="1"/>
</dbReference>
<dbReference type="InterPro" id="IPR053946">
    <property type="entry name" value="YscD_ppl_3rd"/>
</dbReference>
<dbReference type="InterPro" id="IPR032030">
    <property type="entry name" value="YscD_cytoplasmic_dom"/>
</dbReference>
<name>A0A3G7UCD5_9PSED</name>